<gene>
    <name evidence="5" type="primary">LOC108048254</name>
    <name evidence="3" type="synonym">108048254</name>
</gene>
<evidence type="ECO:0000256" key="2">
    <source>
        <dbReference type="SAM" id="SignalP"/>
    </source>
</evidence>
<evidence type="ECO:0000313" key="3">
    <source>
        <dbReference type="EnsemblMetazoa" id="XP_016984273.1"/>
    </source>
</evidence>
<keyword evidence="1" id="KW-1133">Transmembrane helix</keyword>
<name>A0A6P4FAB5_DRORH</name>
<dbReference type="OrthoDB" id="6239677at2759"/>
<feature type="transmembrane region" description="Helical" evidence="1">
    <location>
        <begin position="75"/>
        <end position="97"/>
    </location>
</feature>
<dbReference type="EnsemblMetazoa" id="XM_017128784.1">
    <property type="protein sequence ID" value="XP_016984273.1"/>
    <property type="gene ID" value="LOC108048254"/>
</dbReference>
<reference evidence="3" key="3">
    <citation type="submission" date="2025-05" db="UniProtKB">
        <authorList>
            <consortium name="EnsemblMetazoa"/>
        </authorList>
    </citation>
    <scope>IDENTIFICATION</scope>
</reference>
<reference evidence="4" key="1">
    <citation type="journal article" date="2021" name="Elife">
        <title>Highly contiguous assemblies of 101 drosophilid genomes.</title>
        <authorList>
            <person name="Kim B.Y."/>
            <person name="Wang J.R."/>
            <person name="Miller D.E."/>
            <person name="Barmina O."/>
            <person name="Delaney E."/>
            <person name="Thompson A."/>
            <person name="Comeault A.A."/>
            <person name="Peede D."/>
            <person name="D'Agostino E.R."/>
            <person name="Pelaez J."/>
            <person name="Aguilar J.M."/>
            <person name="Haji D."/>
            <person name="Matsunaga T."/>
            <person name="Armstrong E.E."/>
            <person name="Zych M."/>
            <person name="Ogawa Y."/>
            <person name="Stamenkovic-Radak M."/>
            <person name="Jelic M."/>
            <person name="Veselinovic M.S."/>
            <person name="Tanaskovic M."/>
            <person name="Eric P."/>
            <person name="Gao J.J."/>
            <person name="Katoh T.K."/>
            <person name="Toda M.J."/>
            <person name="Watabe H."/>
            <person name="Watada M."/>
            <person name="Davis J.S."/>
            <person name="Moyle L.C."/>
            <person name="Manoli G."/>
            <person name="Bertolini E."/>
            <person name="Kostal V."/>
            <person name="Hawley R.S."/>
            <person name="Takahashi A."/>
            <person name="Jones C.D."/>
            <person name="Price D.K."/>
            <person name="Whiteman N."/>
            <person name="Kopp A."/>
            <person name="Matute D.R."/>
            <person name="Petrov D.A."/>
        </authorList>
    </citation>
    <scope>NUCLEOTIDE SEQUENCE [LARGE SCALE GENOMIC DNA]</scope>
</reference>
<keyword evidence="1" id="KW-0812">Transmembrane</keyword>
<organism evidence="5">
    <name type="scientific">Drosophila rhopaloa</name>
    <name type="common">Fruit fly</name>
    <dbReference type="NCBI Taxonomy" id="1041015"/>
    <lineage>
        <taxon>Eukaryota</taxon>
        <taxon>Metazoa</taxon>
        <taxon>Ecdysozoa</taxon>
        <taxon>Arthropoda</taxon>
        <taxon>Hexapoda</taxon>
        <taxon>Insecta</taxon>
        <taxon>Pterygota</taxon>
        <taxon>Neoptera</taxon>
        <taxon>Endopterygota</taxon>
        <taxon>Diptera</taxon>
        <taxon>Brachycera</taxon>
        <taxon>Muscomorpha</taxon>
        <taxon>Ephydroidea</taxon>
        <taxon>Drosophilidae</taxon>
        <taxon>Drosophila</taxon>
        <taxon>Sophophora</taxon>
    </lineage>
</organism>
<keyword evidence="4" id="KW-1185">Reference proteome</keyword>
<reference evidence="5" key="2">
    <citation type="submission" date="2025-04" db="UniProtKB">
        <authorList>
            <consortium name="RefSeq"/>
        </authorList>
    </citation>
    <scope>IDENTIFICATION</scope>
</reference>
<feature type="signal peptide" evidence="2">
    <location>
        <begin position="1"/>
        <end position="22"/>
    </location>
</feature>
<evidence type="ECO:0000256" key="1">
    <source>
        <dbReference type="SAM" id="Phobius"/>
    </source>
</evidence>
<sequence length="144" mass="16213">MCFCPTLGLKIGLLILIPLTAGFNAAQIAKDINVWDVVMGYHHVILIISLFMSLVILFALIPLTYATIRNSLRILYVVLYFFIADVSGKLIILFVCLSTETNPDKTAAHAWFIVGWFISFLCMASIILYCIRLHELSRDEDLAN</sequence>
<evidence type="ECO:0000313" key="4">
    <source>
        <dbReference type="Proteomes" id="UP001652680"/>
    </source>
</evidence>
<dbReference type="GeneID" id="108048254"/>
<keyword evidence="1" id="KW-0472">Membrane</keyword>
<evidence type="ECO:0000313" key="5">
    <source>
        <dbReference type="RefSeq" id="XP_016984273.1"/>
    </source>
</evidence>
<feature type="transmembrane region" description="Helical" evidence="1">
    <location>
        <begin position="41"/>
        <end position="63"/>
    </location>
</feature>
<dbReference type="RefSeq" id="XP_016984273.1">
    <property type="nucleotide sequence ID" value="XM_017128784.1"/>
</dbReference>
<dbReference type="AlphaFoldDB" id="A0A6P4FAB5"/>
<protein>
    <submittedName>
        <fullName evidence="5">Uncharacterized protein LOC108048254 isoform X2</fullName>
    </submittedName>
</protein>
<accession>A0A6P4FAB5</accession>
<proteinExistence type="predicted"/>
<dbReference type="Proteomes" id="UP001652680">
    <property type="component" value="Unassembled WGS sequence"/>
</dbReference>
<feature type="transmembrane region" description="Helical" evidence="1">
    <location>
        <begin position="109"/>
        <end position="131"/>
    </location>
</feature>
<feature type="chain" id="PRO_5027545412" evidence="2">
    <location>
        <begin position="23"/>
        <end position="144"/>
    </location>
</feature>
<keyword evidence="2" id="KW-0732">Signal</keyword>